<dbReference type="RefSeq" id="WP_115829964.1">
    <property type="nucleotide sequence ID" value="NZ_QNUL01000004.1"/>
</dbReference>
<dbReference type="AlphaFoldDB" id="A0A3D8YDM9"/>
<evidence type="ECO:0000313" key="3">
    <source>
        <dbReference type="Proteomes" id="UP000256373"/>
    </source>
</evidence>
<keyword evidence="1" id="KW-0812">Transmembrane</keyword>
<evidence type="ECO:0000313" key="2">
    <source>
        <dbReference type="EMBL" id="REA62667.1"/>
    </source>
</evidence>
<evidence type="ECO:0008006" key="4">
    <source>
        <dbReference type="Google" id="ProtNLM"/>
    </source>
</evidence>
<comment type="caution">
    <text evidence="2">The sequence shown here is derived from an EMBL/GenBank/DDBJ whole genome shotgun (WGS) entry which is preliminary data.</text>
</comment>
<accession>A0A3D8YDM9</accession>
<reference evidence="2 3" key="1">
    <citation type="submission" date="2018-07" db="EMBL/GenBank/DDBJ databases">
        <title>Dyadobacter roseus sp. nov., isolated from rose rhizosphere soil.</title>
        <authorList>
            <person name="Chen L."/>
        </authorList>
    </citation>
    <scope>NUCLEOTIDE SEQUENCE [LARGE SCALE GENOMIC DNA]</scope>
    <source>
        <strain evidence="2 3">RS19</strain>
    </source>
</reference>
<keyword evidence="3" id="KW-1185">Reference proteome</keyword>
<gene>
    <name evidence="2" type="ORF">DSL64_07010</name>
</gene>
<keyword evidence="1" id="KW-1133">Transmembrane helix</keyword>
<dbReference type="EMBL" id="QNUL01000004">
    <property type="protein sequence ID" value="REA62667.1"/>
    <property type="molecule type" value="Genomic_DNA"/>
</dbReference>
<feature type="transmembrane region" description="Helical" evidence="1">
    <location>
        <begin position="16"/>
        <end position="36"/>
    </location>
</feature>
<keyword evidence="1" id="KW-0472">Membrane</keyword>
<organism evidence="2 3">
    <name type="scientific">Dyadobacter luteus</name>
    <dbReference type="NCBI Taxonomy" id="2259619"/>
    <lineage>
        <taxon>Bacteria</taxon>
        <taxon>Pseudomonadati</taxon>
        <taxon>Bacteroidota</taxon>
        <taxon>Cytophagia</taxon>
        <taxon>Cytophagales</taxon>
        <taxon>Spirosomataceae</taxon>
        <taxon>Dyadobacter</taxon>
    </lineage>
</organism>
<dbReference type="OrthoDB" id="1524444at2"/>
<dbReference type="Proteomes" id="UP000256373">
    <property type="component" value="Unassembled WGS sequence"/>
</dbReference>
<proteinExistence type="predicted"/>
<sequence length="198" mass="22253">MDTIPSNRQLKLKITYIYYIMKKLLIPFIFAIGVLFQSCTGPRGPEGPAGLDGPIGQTFELEKVNFVAGQNWKVMGEFSSANIRLEDSDVVLVYILWAVDGNLPVWRLVPQPIDMPRGVYYNYDFTPVDYTLQIDAPSNAILNSLSADVTQNQTFRIVVLPSDWSARKSGPGVDYSDYEAVKKYFNLDDSNIQKLSAQ</sequence>
<evidence type="ECO:0000256" key="1">
    <source>
        <dbReference type="SAM" id="Phobius"/>
    </source>
</evidence>
<name>A0A3D8YDM9_9BACT</name>
<protein>
    <recommendedName>
        <fullName evidence="4">Collagen-like protein</fullName>
    </recommendedName>
</protein>